<organism evidence="2 3">
    <name type="scientific">Lentithecium fluviatile CBS 122367</name>
    <dbReference type="NCBI Taxonomy" id="1168545"/>
    <lineage>
        <taxon>Eukaryota</taxon>
        <taxon>Fungi</taxon>
        <taxon>Dikarya</taxon>
        <taxon>Ascomycota</taxon>
        <taxon>Pezizomycotina</taxon>
        <taxon>Dothideomycetes</taxon>
        <taxon>Pleosporomycetidae</taxon>
        <taxon>Pleosporales</taxon>
        <taxon>Massarineae</taxon>
        <taxon>Lentitheciaceae</taxon>
        <taxon>Lentithecium</taxon>
    </lineage>
</organism>
<feature type="transmembrane region" description="Helical" evidence="1">
    <location>
        <begin position="64"/>
        <end position="83"/>
    </location>
</feature>
<reference evidence="2" key="1">
    <citation type="journal article" date="2020" name="Stud. Mycol.">
        <title>101 Dothideomycetes genomes: a test case for predicting lifestyles and emergence of pathogens.</title>
        <authorList>
            <person name="Haridas S."/>
            <person name="Albert R."/>
            <person name="Binder M."/>
            <person name="Bloem J."/>
            <person name="Labutti K."/>
            <person name="Salamov A."/>
            <person name="Andreopoulos B."/>
            <person name="Baker S."/>
            <person name="Barry K."/>
            <person name="Bills G."/>
            <person name="Bluhm B."/>
            <person name="Cannon C."/>
            <person name="Castanera R."/>
            <person name="Culley D."/>
            <person name="Daum C."/>
            <person name="Ezra D."/>
            <person name="Gonzalez J."/>
            <person name="Henrissat B."/>
            <person name="Kuo A."/>
            <person name="Liang C."/>
            <person name="Lipzen A."/>
            <person name="Lutzoni F."/>
            <person name="Magnuson J."/>
            <person name="Mondo S."/>
            <person name="Nolan M."/>
            <person name="Ohm R."/>
            <person name="Pangilinan J."/>
            <person name="Park H.-J."/>
            <person name="Ramirez L."/>
            <person name="Alfaro M."/>
            <person name="Sun H."/>
            <person name="Tritt A."/>
            <person name="Yoshinaga Y."/>
            <person name="Zwiers L.-H."/>
            <person name="Turgeon B."/>
            <person name="Goodwin S."/>
            <person name="Spatafora J."/>
            <person name="Crous P."/>
            <person name="Grigoriev I."/>
        </authorList>
    </citation>
    <scope>NUCLEOTIDE SEQUENCE</scope>
    <source>
        <strain evidence="2">CBS 122367</strain>
    </source>
</reference>
<sequence length="128" mass="14199">MILNIIVALGFALNTSLRYLTVVPATLLRVFLVTCAEIGPQPMAIFIVLTNVYRILVLTDAIDLELGVTMSMMVAFLCFLNFLTASCTDGKTALFRHEPHYLNLIHLRRHGHTASAFKPLGYPSPCHP</sequence>
<keyword evidence="1" id="KW-0472">Membrane</keyword>
<dbReference type="AlphaFoldDB" id="A0A6G1JDK1"/>
<feature type="transmembrane region" description="Helical" evidence="1">
    <location>
        <begin position="28"/>
        <end position="52"/>
    </location>
</feature>
<protein>
    <submittedName>
        <fullName evidence="2">Uncharacterized protein</fullName>
    </submittedName>
</protein>
<dbReference type="EMBL" id="MU005573">
    <property type="protein sequence ID" value="KAF2688518.1"/>
    <property type="molecule type" value="Genomic_DNA"/>
</dbReference>
<dbReference type="Proteomes" id="UP000799291">
    <property type="component" value="Unassembled WGS sequence"/>
</dbReference>
<evidence type="ECO:0000313" key="3">
    <source>
        <dbReference type="Proteomes" id="UP000799291"/>
    </source>
</evidence>
<proteinExistence type="predicted"/>
<evidence type="ECO:0000256" key="1">
    <source>
        <dbReference type="SAM" id="Phobius"/>
    </source>
</evidence>
<keyword evidence="1" id="KW-1133">Transmembrane helix</keyword>
<gene>
    <name evidence="2" type="ORF">K458DRAFT_384700</name>
</gene>
<accession>A0A6G1JDK1</accession>
<evidence type="ECO:0000313" key="2">
    <source>
        <dbReference type="EMBL" id="KAF2688518.1"/>
    </source>
</evidence>
<keyword evidence="1" id="KW-0812">Transmembrane</keyword>
<name>A0A6G1JDK1_9PLEO</name>
<keyword evidence="3" id="KW-1185">Reference proteome</keyword>